<comment type="caution">
    <text evidence="4">The sequence shown here is derived from an EMBL/GenBank/DDBJ whole genome shotgun (WGS) entry which is preliminary data.</text>
</comment>
<dbReference type="CDD" id="cd09272">
    <property type="entry name" value="RNase_HI_RT_Ty1"/>
    <property type="match status" value="1"/>
</dbReference>
<dbReference type="InterPro" id="IPR043502">
    <property type="entry name" value="DNA/RNA_pol_sf"/>
</dbReference>
<dbReference type="GO" id="GO:0008270">
    <property type="term" value="F:zinc ion binding"/>
    <property type="evidence" value="ECO:0007669"/>
    <property type="project" value="InterPro"/>
</dbReference>
<feature type="compositionally biased region" description="Pro residues" evidence="2">
    <location>
        <begin position="2691"/>
        <end position="2700"/>
    </location>
</feature>
<evidence type="ECO:0000256" key="1">
    <source>
        <dbReference type="SAM" id="Coils"/>
    </source>
</evidence>
<feature type="compositionally biased region" description="Basic and acidic residues" evidence="2">
    <location>
        <begin position="2121"/>
        <end position="2137"/>
    </location>
</feature>
<feature type="compositionally biased region" description="Polar residues" evidence="2">
    <location>
        <begin position="580"/>
        <end position="600"/>
    </location>
</feature>
<dbReference type="PROSITE" id="PS50994">
    <property type="entry name" value="INTEGRASE"/>
    <property type="match status" value="1"/>
</dbReference>
<dbReference type="EMBL" id="BKCJ010004696">
    <property type="protein sequence ID" value="GEU62568.1"/>
    <property type="molecule type" value="Genomic_DNA"/>
</dbReference>
<evidence type="ECO:0000259" key="3">
    <source>
        <dbReference type="PROSITE" id="PS50994"/>
    </source>
</evidence>
<organism evidence="4">
    <name type="scientific">Tanacetum cinerariifolium</name>
    <name type="common">Dalmatian daisy</name>
    <name type="synonym">Chrysanthemum cinerariifolium</name>
    <dbReference type="NCBI Taxonomy" id="118510"/>
    <lineage>
        <taxon>Eukaryota</taxon>
        <taxon>Viridiplantae</taxon>
        <taxon>Streptophyta</taxon>
        <taxon>Embryophyta</taxon>
        <taxon>Tracheophyta</taxon>
        <taxon>Spermatophyta</taxon>
        <taxon>Magnoliopsida</taxon>
        <taxon>eudicotyledons</taxon>
        <taxon>Gunneridae</taxon>
        <taxon>Pentapetalae</taxon>
        <taxon>asterids</taxon>
        <taxon>campanulids</taxon>
        <taxon>Asterales</taxon>
        <taxon>Asteraceae</taxon>
        <taxon>Asteroideae</taxon>
        <taxon>Anthemideae</taxon>
        <taxon>Anthemidinae</taxon>
        <taxon>Tanacetum</taxon>
    </lineage>
</organism>
<dbReference type="Gene3D" id="3.30.420.10">
    <property type="entry name" value="Ribonuclease H-like superfamily/Ribonuclease H"/>
    <property type="match status" value="1"/>
</dbReference>
<evidence type="ECO:0000313" key="4">
    <source>
        <dbReference type="EMBL" id="GEU62568.1"/>
    </source>
</evidence>
<keyword evidence="1" id="KW-0175">Coiled coil</keyword>
<dbReference type="InterPro" id="IPR036397">
    <property type="entry name" value="RNaseH_sf"/>
</dbReference>
<dbReference type="PANTHER" id="PTHR11439:SF495">
    <property type="entry name" value="REVERSE TRANSCRIPTASE, RNA-DEPENDENT DNA POLYMERASE-RELATED"/>
    <property type="match status" value="1"/>
</dbReference>
<name>A0A6L2LLN1_TANCI</name>
<protein>
    <recommendedName>
        <fullName evidence="3">Integrase catalytic domain-containing protein</fullName>
    </recommendedName>
</protein>
<feature type="region of interest" description="Disordered" evidence="2">
    <location>
        <begin position="2684"/>
        <end position="2710"/>
    </location>
</feature>
<dbReference type="InterPro" id="IPR001878">
    <property type="entry name" value="Znf_CCHC"/>
</dbReference>
<evidence type="ECO:0000256" key="2">
    <source>
        <dbReference type="SAM" id="MobiDB-lite"/>
    </source>
</evidence>
<feature type="coiled-coil region" evidence="1">
    <location>
        <begin position="2975"/>
        <end position="3005"/>
    </location>
</feature>
<dbReference type="InterPro" id="IPR013103">
    <property type="entry name" value="RVT_2"/>
</dbReference>
<feature type="region of interest" description="Disordered" evidence="2">
    <location>
        <begin position="2098"/>
        <end position="2137"/>
    </location>
</feature>
<dbReference type="PANTHER" id="PTHR11439">
    <property type="entry name" value="GAG-POL-RELATED RETROTRANSPOSON"/>
    <property type="match status" value="1"/>
</dbReference>
<dbReference type="Pfam" id="PF07727">
    <property type="entry name" value="RVT_2"/>
    <property type="match status" value="2"/>
</dbReference>
<feature type="domain" description="Integrase catalytic" evidence="3">
    <location>
        <begin position="1909"/>
        <end position="2033"/>
    </location>
</feature>
<gene>
    <name evidence="4" type="ORF">Tci_034546</name>
</gene>
<feature type="compositionally biased region" description="Basic and acidic residues" evidence="2">
    <location>
        <begin position="2098"/>
        <end position="2108"/>
    </location>
</feature>
<dbReference type="GO" id="GO:0003676">
    <property type="term" value="F:nucleic acid binding"/>
    <property type="evidence" value="ECO:0007669"/>
    <property type="project" value="InterPro"/>
</dbReference>
<feature type="region of interest" description="Disordered" evidence="2">
    <location>
        <begin position="1412"/>
        <end position="1444"/>
    </location>
</feature>
<accession>A0A6L2LLN1</accession>
<reference evidence="4" key="1">
    <citation type="journal article" date="2019" name="Sci. Rep.">
        <title>Draft genome of Tanacetum cinerariifolium, the natural source of mosquito coil.</title>
        <authorList>
            <person name="Yamashiro T."/>
            <person name="Shiraishi A."/>
            <person name="Satake H."/>
            <person name="Nakayama K."/>
        </authorList>
    </citation>
    <scope>NUCLEOTIDE SEQUENCE</scope>
</reference>
<dbReference type="SUPFAM" id="SSF53098">
    <property type="entry name" value="Ribonuclease H-like"/>
    <property type="match status" value="1"/>
</dbReference>
<sequence>MKMKYWIMNTDHNLWKVIQNGNSKKSLGRDLKGGIIILPPVSFEEYVAVQREMKAKTLLLQSLPEDHMDDIHHLDDAREIWLAVKAQFGGNEESKKMRKTMLKQEFFEFRVSKEEGFHKGYDRFQKILSQLNQIQAKLDNDDVNLKFLKALPPSWSQVTLTLKTRGGLEYLSFDDLYNKLRSLEIDVKGGSSYGSRGTAAPTHSAFIGATRTTTKMGYSDPPSHSSSITYTSAHSGSLIEDVDQMDMEELDIKWQMAMLSLRINKFQKKVGRKINFNNKDSARFDRKKARCYNCLQLKHFARECNVKKVDEKAQYSAFKILKVKTKEPKAMVYGLMAGFKSDFADPGVNAAGSVYDAAAEFAMMGISPKAKIEKKEWEVKLVESLARFDKWKASSKNLAKLINSSMTTRTKLGLGFMEYFGLDEVFDLSTPSIFNPEPVTRESPTSINTSDSNDFISCDNSDKSLESETHDFASCVSSPMPADSFSTVDVKILPKFDVKDPSPTNGVSSCSIKENVKPPSDLCNKRRIASRNNYNNNFVRTKTYFVYGSKSHLIKDCHVYDTVDNFPSVVLKAALVPAGSRNSSASTSAGRSIPATSRNRPASIHAGRHTPAGRSNKPTPFLVVRTIPTGWINHAARPFFEPTNLCFDNVYWPGIYNHMSMNEGRRGSAVHPHVNKDIDIVNSGCSRSITGNKDKHDDFVQVKGGTVTFGGGDEAVSTACYVLNRVSITNPHNKTPYELLSRNIPNIRHLKLFGCQVTIWENLKGKLMTVFLLDMLLIVQMILTSLQDVSAPMENNLDYAEELAQLQRKEYEAHSAAARHGFEFFVDTAALLPQVNIEIHRKLVLAGSDPASSVPTGGVLAGSSIPANSVPTGGVLVGSSIPASSVLTGGVLAGSSIPASSVPIGEVFAGCSIPASSKHAGGDLAGSSVPASDVLAGSFSAGRVPAGGVLAGSLVSTDSGASSVHAVSVLVPAVVFTDSAATSPFPLVYSLGSCAHTTRFPSPSDLRNHQHTAGIFSSSSYDDDFCADVSNLDLNVVVDPVATRRINFIHPQSHILGDLQSLVQTRKPSSVANALADPDWVAAMQEEMQWFYYQQVWKLVPLPAGKIAIGTKWILKNKRDARGIVVYVDDIIFGSTNKAWCDEFEVLMEGEFEMSAMGELTFFLGLQVKQLPDGIFISQDKYVKDMLKKFDMESVRTATTPYEVPKNKLKDEPDDAINVYLFRSMIGSLMYLTASRPDIMFALEAYSDSDYAGSHGDRKSTTGRCQFLGRQLILWQCKKQIVVATSSTEAEYVAAASCCGYVLWIQNQMLDYGFNFMHTRIFIDNQSTICIVKNLVFHQRTKHIEIQHHFIRDAYEKNLIQVRADDLVSAGGSTLPAGSYSFLLLDWFLLVVLLVHADVFVYAEPMVHPAESPMDPPLTAPAHSSSEPTVIAPTPLSSRHRRKHIAKKRVTPIVDVADAAMIKFNSDSDSDDDPLPYAPYAGWEMVPSPLGSVHAYHSMAGNTKHFTTLRDILHMVERTDLQSLLMIRMLFISGVLKIVGAFAAGDYIHGHKFMDGSPWFTAKKELTRHEGTALSWLVQEQTTLCKDESNPLTVGSLLKTIWSSIHHLLTDEVLTSPEQTATDQMLLSHDPAVLGVPTGFVLLLFESDCKSLPSSNLYDRFQPSGGYHVVPPSYTGTFMPPKPDLVFNTAPTTVETDHLAFNVQLSPPKSEQDLSPTSRPSAPIIKEWAICAAFETTILAAATTIPASPKSNSSGKRRSRKACFVCKSMDHLIKDCNYHTKQLAQPTPRNYAHRGHHKQYAPLTHSQPQKHRVPTAVLTQSKPFSNTAVRPISAALPNITVTRPRNAHQVVTKFKSLIRRHITRSPSSRTSNLPLRVIAVQALVVSAIQGNPQLALHDKGVIDSGCSRSDNGTEFKNSDLNQFCGLKGIKREFSVPRTPQQNGIDERKNQNLIEAARTMLADLLLPIPFWAEAVTTACYVDEGFLVGYSVCSKAFRVFNSRTRIIQETLHVNFLENKPNVAGTGPSWLFNIDSLTRTMNYQPVHAGNQTNSGVGFQDNFDAEKEGEEVDQSYMLFPIWSVGFTNPQNNTEDAAFDGKEHDVDVKKPESKVILSPSSGAQSKEQDDKTMKEAKGKSPVESVKGYRDLNVEFQDCSKNSSNKVTTASSIVLTVGKNSLNSTNTFSAAELEDIIYSDDEDVVGVEADFNNLESSIPASPIPTTRIHKDHHVSQIIGDLSSTTQTRSMTRAVKDQSGLSQMFDTDFHTCMFACFFSQEEPKRVHQDLKDPSWIEAMQEELLQFKMQKVFAPVARIEAIRLFLAYASFMGFMVYQMDVKSAFLYGTIEEEVYVCQPPGFEDPDHSDKVYKVGKALYGLHQAPRAWYETLATYLLKNSFHRDDIIFGATNKDLCKSFEKLMKDKFQMSSIGELTFFLGLQCKKQTVVATSSTEAEYIAAASYCAQVLWIQNQLLDYGHKLLLFSLTNWCCSISAVSYIKYALTINRHIYVSCIKQFWNTAVVKQTNDVTRLQAFVDKKKVVIIEDTIRDALHLDDAKGVDCLPNEEICVELARIGRKFNFSKYIFRSLVRNVDISSKFYMYPRFIQLIIQNQLGDISTHTTKYISPALTQKVFANMRRVGKGFSRVETPLFEGMLVGVIEEGGDAEEQVQDVAVDTAAQGADTAVLGDDVQDQSIPFPTPSTPPPQQSQDLPSTSQEALDACVALTRRVDPLEYDKVAQALEITKLKRKVKKLERRNKVKVLKLRRDTGVALMDDKEDEKKAEEANVFGDDQVKGRKVVDVVTTAKLITEVVTAASKSVTAASTIITAAEPQVPAATITYALVRVVAASTRRRKGVVIKDPEEESTTIIPTDTKSKDKGKGIMVEEPKPLRKKQHVEMDKEYARKLHKELNKDIDWNVAVDHVKQKAKEDPFVQRYQVMKKRPQTEAQARRNMIMYLKNVTGFRLDYFKGMSYKDIRPIFEAKFNSNIEFLLKSKEQLEEEENRVIQSINKTPAQKAAKRRKLNEEVKDLKQHLEIMPGKDDDVYTEATSLARKVPVVDYEIIHVNNKPHYKIIRANGTHQLYVSFITLLKNFDREDLESLWSLVKERFSTSKPNNFSDDYLLTTLGAMFERPDRQAQVYKRQRSIHGQAKVKSWKLLESCGVYIITFTTTQLILLVERRYPLSRFTLDQMLNAVRLRVEDQSEMSLKLLRFTRQQHQEGQLE</sequence>
<dbReference type="InterPro" id="IPR001584">
    <property type="entry name" value="Integrase_cat-core"/>
</dbReference>
<proteinExistence type="predicted"/>
<dbReference type="SUPFAM" id="SSF56672">
    <property type="entry name" value="DNA/RNA polymerases"/>
    <property type="match status" value="2"/>
</dbReference>
<dbReference type="InterPro" id="IPR012337">
    <property type="entry name" value="RNaseH-like_sf"/>
</dbReference>
<dbReference type="GO" id="GO:0015074">
    <property type="term" value="P:DNA integration"/>
    <property type="evidence" value="ECO:0007669"/>
    <property type="project" value="InterPro"/>
</dbReference>
<feature type="coiled-coil region" evidence="1">
    <location>
        <begin position="2730"/>
        <end position="2757"/>
    </location>
</feature>
<feature type="compositionally biased region" description="Low complexity" evidence="2">
    <location>
        <begin position="2701"/>
        <end position="2710"/>
    </location>
</feature>
<dbReference type="SMART" id="SM00343">
    <property type="entry name" value="ZnF_C2HC"/>
    <property type="match status" value="2"/>
</dbReference>
<feature type="region of interest" description="Disordered" evidence="2">
    <location>
        <begin position="580"/>
        <end position="619"/>
    </location>
</feature>
<dbReference type="Pfam" id="PF14223">
    <property type="entry name" value="Retrotran_gag_2"/>
    <property type="match status" value="1"/>
</dbReference>